<dbReference type="Proteomes" id="UP001172457">
    <property type="component" value="Chromosome 3"/>
</dbReference>
<reference evidence="1" key="1">
    <citation type="submission" date="2023-03" db="EMBL/GenBank/DDBJ databases">
        <title>Chromosome-scale reference genome and RAD-based genetic map of yellow starthistle (Centaurea solstitialis) reveal putative structural variation and QTLs associated with invader traits.</title>
        <authorList>
            <person name="Reatini B."/>
            <person name="Cang F.A."/>
            <person name="Jiang Q."/>
            <person name="Mckibben M.T.W."/>
            <person name="Barker M.S."/>
            <person name="Rieseberg L.H."/>
            <person name="Dlugosch K.M."/>
        </authorList>
    </citation>
    <scope>NUCLEOTIDE SEQUENCE</scope>
    <source>
        <strain evidence="1">CAN-66</strain>
        <tissue evidence="1">Leaf</tissue>
    </source>
</reference>
<name>A0AA38TCQ1_9ASTR</name>
<keyword evidence="2" id="KW-1185">Reference proteome</keyword>
<dbReference type="EMBL" id="JARYMX010000003">
    <property type="protein sequence ID" value="KAJ9558539.1"/>
    <property type="molecule type" value="Genomic_DNA"/>
</dbReference>
<gene>
    <name evidence="1" type="ORF">OSB04_013153</name>
</gene>
<evidence type="ECO:0000313" key="2">
    <source>
        <dbReference type="Proteomes" id="UP001172457"/>
    </source>
</evidence>
<accession>A0AA38TCQ1</accession>
<sequence length="141" mass="16834">MNERERERERSSEGVAEFGGRRRVWPGLEVAGGCSRIWRSPGVVWTELWPVMWPVPEMWPVAGDVAGDWRRSSVAKRERYEIYKRERFLSMLPTKWLLQCWSFCKSWLSLINSTKFKAMHLHNFNQLNSCHLVRRRGRRIV</sequence>
<organism evidence="1 2">
    <name type="scientific">Centaurea solstitialis</name>
    <name type="common">yellow star-thistle</name>
    <dbReference type="NCBI Taxonomy" id="347529"/>
    <lineage>
        <taxon>Eukaryota</taxon>
        <taxon>Viridiplantae</taxon>
        <taxon>Streptophyta</taxon>
        <taxon>Embryophyta</taxon>
        <taxon>Tracheophyta</taxon>
        <taxon>Spermatophyta</taxon>
        <taxon>Magnoliopsida</taxon>
        <taxon>eudicotyledons</taxon>
        <taxon>Gunneridae</taxon>
        <taxon>Pentapetalae</taxon>
        <taxon>asterids</taxon>
        <taxon>campanulids</taxon>
        <taxon>Asterales</taxon>
        <taxon>Asteraceae</taxon>
        <taxon>Carduoideae</taxon>
        <taxon>Cardueae</taxon>
        <taxon>Centaureinae</taxon>
        <taxon>Centaurea</taxon>
    </lineage>
</organism>
<comment type="caution">
    <text evidence="1">The sequence shown here is derived from an EMBL/GenBank/DDBJ whole genome shotgun (WGS) entry which is preliminary data.</text>
</comment>
<protein>
    <submittedName>
        <fullName evidence="1">Uncharacterized protein</fullName>
    </submittedName>
</protein>
<proteinExistence type="predicted"/>
<evidence type="ECO:0000313" key="1">
    <source>
        <dbReference type="EMBL" id="KAJ9558539.1"/>
    </source>
</evidence>
<dbReference type="AlphaFoldDB" id="A0AA38TCQ1"/>